<dbReference type="Proteomes" id="UP001595773">
    <property type="component" value="Unassembled WGS sequence"/>
</dbReference>
<keyword evidence="3 5" id="KW-0378">Hydrolase</keyword>
<evidence type="ECO:0000256" key="1">
    <source>
        <dbReference type="ARBA" id="ARBA00009232"/>
    </source>
</evidence>
<name>A0ABV8R241_9MICC</name>
<comment type="caution">
    <text evidence="7">The sequence shown here is derived from an EMBL/GenBank/DDBJ whole genome shotgun (WGS) entry which is preliminary data.</text>
</comment>
<evidence type="ECO:0000256" key="5">
    <source>
        <dbReference type="HAMAP-Rule" id="MF_00527"/>
    </source>
</evidence>
<accession>A0ABV8R241</accession>
<dbReference type="PANTHER" id="PTHR10429">
    <property type="entry name" value="DNA-3-METHYLADENINE GLYCOSYLASE"/>
    <property type="match status" value="1"/>
</dbReference>
<dbReference type="PANTHER" id="PTHR10429:SF0">
    <property type="entry name" value="DNA-3-METHYLADENINE GLYCOSYLASE"/>
    <property type="match status" value="1"/>
</dbReference>
<reference evidence="8" key="1">
    <citation type="journal article" date="2019" name="Int. J. Syst. Evol. Microbiol.">
        <title>The Global Catalogue of Microorganisms (GCM) 10K type strain sequencing project: providing services to taxonomists for standard genome sequencing and annotation.</title>
        <authorList>
            <consortium name="The Broad Institute Genomics Platform"/>
            <consortium name="The Broad Institute Genome Sequencing Center for Infectious Disease"/>
            <person name="Wu L."/>
            <person name="Ma J."/>
        </authorList>
    </citation>
    <scope>NUCLEOTIDE SEQUENCE [LARGE SCALE GENOMIC DNA]</scope>
    <source>
        <strain evidence="8">CGMCC 1.10698</strain>
    </source>
</reference>
<dbReference type="EC" id="3.2.2.-" evidence="5"/>
<dbReference type="NCBIfam" id="TIGR00567">
    <property type="entry name" value="3mg"/>
    <property type="match status" value="1"/>
</dbReference>
<evidence type="ECO:0000256" key="3">
    <source>
        <dbReference type="ARBA" id="ARBA00022801"/>
    </source>
</evidence>
<dbReference type="InterPro" id="IPR011034">
    <property type="entry name" value="Formyl_transferase-like_C_sf"/>
</dbReference>
<keyword evidence="4 5" id="KW-0234">DNA repair</keyword>
<keyword evidence="2 5" id="KW-0227">DNA damage</keyword>
<dbReference type="Gene3D" id="3.10.300.10">
    <property type="entry name" value="Methylpurine-DNA glycosylase (MPG)"/>
    <property type="match status" value="1"/>
</dbReference>
<keyword evidence="8" id="KW-1185">Reference proteome</keyword>
<dbReference type="InterPro" id="IPR036995">
    <property type="entry name" value="MPG_sf"/>
</dbReference>
<proteinExistence type="inferred from homology"/>
<gene>
    <name evidence="7" type="ORF">ACFOW9_13100</name>
</gene>
<organism evidence="7 8">
    <name type="scientific">Arthrobacter cryoconiti</name>
    <dbReference type="NCBI Taxonomy" id="748907"/>
    <lineage>
        <taxon>Bacteria</taxon>
        <taxon>Bacillati</taxon>
        <taxon>Actinomycetota</taxon>
        <taxon>Actinomycetes</taxon>
        <taxon>Micrococcales</taxon>
        <taxon>Micrococcaceae</taxon>
        <taxon>Arthrobacter</taxon>
    </lineage>
</organism>
<protein>
    <recommendedName>
        <fullName evidence="5">Putative 3-methyladenine DNA glycosylase</fullName>
        <ecNumber evidence="5">3.2.2.-</ecNumber>
    </recommendedName>
</protein>
<keyword evidence="7" id="KW-0326">Glycosidase</keyword>
<evidence type="ECO:0000256" key="6">
    <source>
        <dbReference type="SAM" id="MobiDB-lite"/>
    </source>
</evidence>
<dbReference type="RefSeq" id="WP_230066202.1">
    <property type="nucleotide sequence ID" value="NZ_BAABLL010000010.1"/>
</dbReference>
<evidence type="ECO:0000256" key="4">
    <source>
        <dbReference type="ARBA" id="ARBA00023204"/>
    </source>
</evidence>
<dbReference type="GO" id="GO:0016798">
    <property type="term" value="F:hydrolase activity, acting on glycosyl bonds"/>
    <property type="evidence" value="ECO:0007669"/>
    <property type="project" value="UniProtKB-KW"/>
</dbReference>
<feature type="region of interest" description="Disordered" evidence="6">
    <location>
        <begin position="49"/>
        <end position="69"/>
    </location>
</feature>
<dbReference type="Pfam" id="PF02245">
    <property type="entry name" value="Pur_DNA_glyco"/>
    <property type="match status" value="1"/>
</dbReference>
<evidence type="ECO:0000313" key="8">
    <source>
        <dbReference type="Proteomes" id="UP001595773"/>
    </source>
</evidence>
<dbReference type="CDD" id="cd00540">
    <property type="entry name" value="AAG"/>
    <property type="match status" value="1"/>
</dbReference>
<dbReference type="InterPro" id="IPR003180">
    <property type="entry name" value="MPG"/>
</dbReference>
<dbReference type="SUPFAM" id="SSF50486">
    <property type="entry name" value="FMT C-terminal domain-like"/>
    <property type="match status" value="1"/>
</dbReference>
<dbReference type="NCBIfam" id="NF002003">
    <property type="entry name" value="PRK00802.1-3"/>
    <property type="match status" value="1"/>
</dbReference>
<evidence type="ECO:0000313" key="7">
    <source>
        <dbReference type="EMBL" id="MFC4266541.1"/>
    </source>
</evidence>
<evidence type="ECO:0000256" key="2">
    <source>
        <dbReference type="ARBA" id="ARBA00022763"/>
    </source>
</evidence>
<dbReference type="EMBL" id="JBHSCQ010000022">
    <property type="protein sequence ID" value="MFC4266541.1"/>
    <property type="molecule type" value="Genomic_DNA"/>
</dbReference>
<dbReference type="HAMAP" id="MF_00527">
    <property type="entry name" value="3MGH"/>
    <property type="match status" value="1"/>
</dbReference>
<comment type="similarity">
    <text evidence="1 5">Belongs to the DNA glycosylase MPG family.</text>
</comment>
<sequence length="224" mass="23951">MGQQTDILELLQNPAPFVAPRLLGALVRHETAEGLVVVRLTELEAYLGQRDSKDPDPGSHSFRGKTPRNSVMFGPPGNLYVYFSYGLHFSANIVCRPEGTSSGCLMRAGEVIEGLELARSRRPTAKSDRDLAKGPARLAKAMGFAGEHNGMSALGGDVSITLPQEPAGTIKTGPRVGISGPGGTDAYPWRFWLEGEPTVSKFKPGVVRPVRKPVSGDGMARPSQ</sequence>